<protein>
    <submittedName>
        <fullName evidence="1">Uncharacterized protein</fullName>
    </submittedName>
</protein>
<name>A0AAV4AMJ2_9GAST</name>
<proteinExistence type="predicted"/>
<sequence>MPGGLSPSSQLSAHNPAIEILWPEQNKDKNASLKEEIRHSTEVIVLIHFTSLKFLALFVWRLKRQLSHETARAFLPLYCEPAHPSLSDLTDNKLCKKLMALGVKVLTARWSCAV</sequence>
<comment type="caution">
    <text evidence="1">The sequence shown here is derived from an EMBL/GenBank/DDBJ whole genome shotgun (WGS) entry which is preliminary data.</text>
</comment>
<evidence type="ECO:0000313" key="1">
    <source>
        <dbReference type="EMBL" id="GFO08192.1"/>
    </source>
</evidence>
<accession>A0AAV4AMJ2</accession>
<organism evidence="1 2">
    <name type="scientific">Plakobranchus ocellatus</name>
    <dbReference type="NCBI Taxonomy" id="259542"/>
    <lineage>
        <taxon>Eukaryota</taxon>
        <taxon>Metazoa</taxon>
        <taxon>Spiralia</taxon>
        <taxon>Lophotrochozoa</taxon>
        <taxon>Mollusca</taxon>
        <taxon>Gastropoda</taxon>
        <taxon>Heterobranchia</taxon>
        <taxon>Euthyneura</taxon>
        <taxon>Panpulmonata</taxon>
        <taxon>Sacoglossa</taxon>
        <taxon>Placobranchoidea</taxon>
        <taxon>Plakobranchidae</taxon>
        <taxon>Plakobranchus</taxon>
    </lineage>
</organism>
<dbReference type="Proteomes" id="UP000735302">
    <property type="component" value="Unassembled WGS sequence"/>
</dbReference>
<gene>
    <name evidence="1" type="ORF">PoB_003469700</name>
</gene>
<dbReference type="AlphaFoldDB" id="A0AAV4AMJ2"/>
<dbReference type="EMBL" id="BLXT01003952">
    <property type="protein sequence ID" value="GFO08192.1"/>
    <property type="molecule type" value="Genomic_DNA"/>
</dbReference>
<keyword evidence="2" id="KW-1185">Reference proteome</keyword>
<reference evidence="1 2" key="1">
    <citation type="journal article" date="2021" name="Elife">
        <title>Chloroplast acquisition without the gene transfer in kleptoplastic sea slugs, Plakobranchus ocellatus.</title>
        <authorList>
            <person name="Maeda T."/>
            <person name="Takahashi S."/>
            <person name="Yoshida T."/>
            <person name="Shimamura S."/>
            <person name="Takaki Y."/>
            <person name="Nagai Y."/>
            <person name="Toyoda A."/>
            <person name="Suzuki Y."/>
            <person name="Arimoto A."/>
            <person name="Ishii H."/>
            <person name="Satoh N."/>
            <person name="Nishiyama T."/>
            <person name="Hasebe M."/>
            <person name="Maruyama T."/>
            <person name="Minagawa J."/>
            <person name="Obokata J."/>
            <person name="Shigenobu S."/>
        </authorList>
    </citation>
    <scope>NUCLEOTIDE SEQUENCE [LARGE SCALE GENOMIC DNA]</scope>
</reference>
<evidence type="ECO:0000313" key="2">
    <source>
        <dbReference type="Proteomes" id="UP000735302"/>
    </source>
</evidence>